<dbReference type="KEGG" id="mhaq:WC39_10925"/>
<dbReference type="EMBL" id="UGPL01000006">
    <property type="protein sequence ID" value="STY67229.1"/>
    <property type="molecule type" value="Genomic_DNA"/>
</dbReference>
<dbReference type="Gene3D" id="1.10.1180.10">
    <property type="entry name" value="B transposition protein, C-terminal domain"/>
    <property type="match status" value="1"/>
</dbReference>
<dbReference type="InterPro" id="IPR049945">
    <property type="entry name" value="AAA_22"/>
</dbReference>
<dbReference type="Gene3D" id="3.40.50.300">
    <property type="entry name" value="P-loop containing nucleotide triphosphate hydrolases"/>
    <property type="match status" value="1"/>
</dbReference>
<dbReference type="InterPro" id="IPR027417">
    <property type="entry name" value="P-loop_NTPase"/>
</dbReference>
<dbReference type="PANTHER" id="PTHR35894:SF5">
    <property type="entry name" value="MU-LIKE PROPHAGE FLUMU DNA TRANSPOSITION PROTEIN B"/>
    <property type="match status" value="1"/>
</dbReference>
<feature type="domain" description="ORC1/DEAH AAA+ ATPase" evidence="3">
    <location>
        <begin position="93"/>
        <end position="214"/>
    </location>
</feature>
<dbReference type="InterPro" id="IPR052026">
    <property type="entry name" value="ExeA_AAA_ATPase_DNA-bind"/>
</dbReference>
<dbReference type="SUPFAM" id="SSF47681">
    <property type="entry name" value="C-terminal domain of B transposition protein"/>
    <property type="match status" value="1"/>
</dbReference>
<evidence type="ECO:0000259" key="2">
    <source>
        <dbReference type="Pfam" id="PF09077"/>
    </source>
</evidence>
<dbReference type="Proteomes" id="UP000254031">
    <property type="component" value="Unassembled WGS sequence"/>
</dbReference>
<dbReference type="GO" id="GO:0003677">
    <property type="term" value="F:DNA binding"/>
    <property type="evidence" value="ECO:0007669"/>
    <property type="project" value="InterPro"/>
</dbReference>
<dbReference type="OrthoDB" id="8456465at2"/>
<evidence type="ECO:0000259" key="3">
    <source>
        <dbReference type="Pfam" id="PF13401"/>
    </source>
</evidence>
<dbReference type="Gene3D" id="1.10.260.40">
    <property type="entry name" value="lambda repressor-like DNA-binding domains"/>
    <property type="match status" value="1"/>
</dbReference>
<keyword evidence="1" id="KW-0175">Coiled coil</keyword>
<dbReference type="InterPro" id="IPR036733">
    <property type="entry name" value="B_transposit_C_sf"/>
</dbReference>
<feature type="coiled-coil region" evidence="1">
    <location>
        <begin position="37"/>
        <end position="64"/>
    </location>
</feature>
<dbReference type="Proteomes" id="UP000318394">
    <property type="component" value="Unassembled WGS sequence"/>
</dbReference>
<dbReference type="Pfam" id="PF09077">
    <property type="entry name" value="Phage-MuB_C"/>
    <property type="match status" value="1"/>
</dbReference>
<reference evidence="4 7" key="1">
    <citation type="submission" date="2018-06" db="EMBL/GenBank/DDBJ databases">
        <authorList>
            <consortium name="Pathogen Informatics"/>
            <person name="Doyle S."/>
        </authorList>
    </citation>
    <scope>NUCLEOTIDE SEQUENCE [LARGE SCALE GENOMIC DNA]</scope>
    <source>
        <strain evidence="4 7">NCTC9380</strain>
    </source>
</reference>
<evidence type="ECO:0000313" key="5">
    <source>
        <dbReference type="EMBL" id="TRB37390.1"/>
    </source>
</evidence>
<dbReference type="GO" id="GO:0006313">
    <property type="term" value="P:DNA transposition"/>
    <property type="evidence" value="ECO:0007669"/>
    <property type="project" value="InterPro"/>
</dbReference>
<dbReference type="KEGG" id="mhay:VK67_10930"/>
<evidence type="ECO:0000313" key="7">
    <source>
        <dbReference type="Proteomes" id="UP000254031"/>
    </source>
</evidence>
<dbReference type="SUPFAM" id="SSF52540">
    <property type="entry name" value="P-loop containing nucleoside triphosphate hydrolases"/>
    <property type="match status" value="1"/>
</dbReference>
<protein>
    <submittedName>
        <fullName evidence="6">DNA transposition protein</fullName>
    </submittedName>
    <submittedName>
        <fullName evidence="4">Putative secretion ATPase, PEP-CTERM locus subfamily</fullName>
    </submittedName>
</protein>
<dbReference type="InterPro" id="IPR010982">
    <property type="entry name" value="Lambda_DNA-bd_dom_sf"/>
</dbReference>
<gene>
    <name evidence="6" type="ORF">FEA53_06600</name>
    <name evidence="5" type="ORF">FEB89_07745</name>
    <name evidence="4" type="ORF">NCTC9380_02580</name>
</gene>
<reference evidence="8 9" key="2">
    <citation type="journal article" date="2019" name="Vet. Microbiol.">
        <title>Genetic characterization of susceptible and multi-drug resistant Mannheimia haemolytica isolated from high-risk stocker calves prior to and after antimicrobial metaphylaxis.</title>
        <authorList>
            <person name="Snyder E.R."/>
            <person name="Alvarez-Narvaez S."/>
            <person name="Credille B.C."/>
        </authorList>
    </citation>
    <scope>NUCLEOTIDE SEQUENCE [LARGE SCALE GENOMIC DNA]</scope>
    <source>
        <strain evidence="6 8">UGA-R5-128-1</strain>
        <strain evidence="5 9">UGA-R7-163-1</strain>
    </source>
</reference>
<evidence type="ECO:0000313" key="4">
    <source>
        <dbReference type="EMBL" id="STY67229.1"/>
    </source>
</evidence>
<dbReference type="PANTHER" id="PTHR35894">
    <property type="entry name" value="GENERAL SECRETION PATHWAY PROTEIN A-RELATED"/>
    <property type="match status" value="1"/>
</dbReference>
<accession>A0A249A1Y9</accession>
<dbReference type="GO" id="GO:0016887">
    <property type="term" value="F:ATP hydrolysis activity"/>
    <property type="evidence" value="ECO:0007669"/>
    <property type="project" value="InterPro"/>
</dbReference>
<dbReference type="Proteomes" id="UP000315164">
    <property type="component" value="Unassembled WGS sequence"/>
</dbReference>
<dbReference type="AlphaFoldDB" id="A0A249A1Y9"/>
<dbReference type="Pfam" id="PF13401">
    <property type="entry name" value="AAA_22"/>
    <property type="match status" value="1"/>
</dbReference>
<sequence length="313" mass="34315">MTLIDQIKQHIAESGSSQGKVAKEAGINAGALSAYLNENYKGNNEELEAKLIAYLERIEAKKREFVEAPSFIETKTANQIFGSLRFAQNTGVLAIIHGASGVGKTQAAREYRKRYANVWLVTASPSRSSLSEVLYEIALELGMNDAPRRKGTLARLIVRKMKGTAGLLIIDEADHLPYEALEELRLLQEEVVNESDIGAGVGLVLIGNDKVYTRMKGGINPAHEYGRLWSRSAKRTSIQKTKKEDTQAVAKAWGLSENQEALKVMQAITETGGGLRILTHTLRLAAMVAKDRMIPLTADLIQLARKDLLSTGD</sequence>
<keyword evidence="9" id="KW-1185">Reference proteome</keyword>
<name>A0A249A1Y9_MANHA</name>
<dbReference type="InterPro" id="IPR009084">
    <property type="entry name" value="B_transpositn_C"/>
</dbReference>
<evidence type="ECO:0000256" key="1">
    <source>
        <dbReference type="SAM" id="Coils"/>
    </source>
</evidence>
<organism evidence="6 8">
    <name type="scientific">Mannheimia haemolytica</name>
    <name type="common">Pasteurella haemolytica</name>
    <dbReference type="NCBI Taxonomy" id="75985"/>
    <lineage>
        <taxon>Bacteria</taxon>
        <taxon>Pseudomonadati</taxon>
        <taxon>Pseudomonadota</taxon>
        <taxon>Gammaproteobacteria</taxon>
        <taxon>Pasteurellales</taxon>
        <taxon>Pasteurellaceae</taxon>
        <taxon>Mannheimia</taxon>
    </lineage>
</organism>
<dbReference type="GeneID" id="67369889"/>
<dbReference type="EMBL" id="VAJB01000010">
    <property type="protein sequence ID" value="TRB74769.1"/>
    <property type="molecule type" value="Genomic_DNA"/>
</dbReference>
<evidence type="ECO:0000313" key="8">
    <source>
        <dbReference type="Proteomes" id="UP000315164"/>
    </source>
</evidence>
<dbReference type="RefSeq" id="WP_006249679.1">
    <property type="nucleotide sequence ID" value="NZ_CP011098.1"/>
</dbReference>
<evidence type="ECO:0000313" key="9">
    <source>
        <dbReference type="Proteomes" id="UP000318394"/>
    </source>
</evidence>
<proteinExistence type="predicted"/>
<evidence type="ECO:0000313" key="6">
    <source>
        <dbReference type="EMBL" id="TRB74769.1"/>
    </source>
</evidence>
<feature type="domain" description="B transposition protein C-terminal" evidence="2">
    <location>
        <begin position="230"/>
        <end position="308"/>
    </location>
</feature>
<dbReference type="EMBL" id="VAJI01000013">
    <property type="protein sequence ID" value="TRB37390.1"/>
    <property type="molecule type" value="Genomic_DNA"/>
</dbReference>